<dbReference type="GO" id="GO:0005576">
    <property type="term" value="C:extracellular region"/>
    <property type="evidence" value="ECO:0007669"/>
    <property type="project" value="UniProtKB-SubCell"/>
</dbReference>
<keyword evidence="7" id="KW-0282">Flagellum</keyword>
<evidence type="ECO:0000256" key="1">
    <source>
        <dbReference type="ARBA" id="ARBA00005709"/>
    </source>
</evidence>
<feature type="domain" description="Flagellin C-terminal" evidence="6">
    <location>
        <begin position="242"/>
        <end position="315"/>
    </location>
</feature>
<keyword evidence="7" id="KW-0966">Cell projection</keyword>
<name>A0A422QXX2_9RHOB</name>
<dbReference type="PANTHER" id="PTHR42792">
    <property type="entry name" value="FLAGELLIN"/>
    <property type="match status" value="1"/>
</dbReference>
<comment type="subcellular location">
    <subcellularLocation>
        <location evidence="3">Secreted</location>
    </subcellularLocation>
    <subcellularLocation>
        <location evidence="3">Bacterial flagellum</location>
    </subcellularLocation>
</comment>
<dbReference type="OrthoDB" id="8328560at2"/>
<dbReference type="Pfam" id="PF00700">
    <property type="entry name" value="Flagellin_C"/>
    <property type="match status" value="1"/>
</dbReference>
<dbReference type="InterPro" id="IPR046358">
    <property type="entry name" value="Flagellin_C"/>
</dbReference>
<sequence length="316" mass="32442">MTSILTNNGAIVALQTLKMTNMHLEKTQQQISTGKKIGSAKDNAALWSIAKIMETDETGFRAIKNNLNAAGQTVATAVAGANEITDVLKDMMDLATNAGTDGFDFATVNDQITNKHKQIKAIISGTQMNGVNLLKKNVSGTKTDFTILASLDRSSGTGAPAIGTIVVNGLGFDQNVASAPTVVYSGDSAPSTPSGGTTAPATGAAPATATTGFSGSITQVTDTASAHQALAQLTLMHDLAVKGTAALGNAAKRIEDQVSFVTNLADSLKLGIGSLVDADLEESSARLQALQAQQQLGIQALSVANQAPQSVLALFR</sequence>
<dbReference type="InterPro" id="IPR001029">
    <property type="entry name" value="Flagellin_N"/>
</dbReference>
<evidence type="ECO:0000313" key="7">
    <source>
        <dbReference type="EMBL" id="RNF34811.1"/>
    </source>
</evidence>
<reference evidence="7" key="1">
    <citation type="submission" date="2018-05" db="EMBL/GenBank/DDBJ databases">
        <title>Reclassification of Methylarcula marina and Methylarcula terricola as Paracoccus methylarcula sp.nov., comb.nov. and Paracoccus terricola comb.nov.</title>
        <authorList>
            <person name="Shmareva M.N."/>
            <person name="Doronina N.V."/>
            <person name="Vasilenko O.V."/>
            <person name="Tarlachkov S.V."/>
            <person name="Trotsenko Y.A."/>
        </authorList>
    </citation>
    <scope>NUCLEOTIDE SEQUENCE [LARGE SCALE GENOMIC DNA]</scope>
    <source>
        <strain evidence="7">VKM B-2159</strain>
    </source>
</reference>
<evidence type="ECO:0000259" key="5">
    <source>
        <dbReference type="Pfam" id="PF00669"/>
    </source>
</evidence>
<dbReference type="InterPro" id="IPR001492">
    <property type="entry name" value="Flagellin"/>
</dbReference>
<dbReference type="Proteomes" id="UP000238137">
    <property type="component" value="Unassembled WGS sequence"/>
</dbReference>
<dbReference type="AlphaFoldDB" id="A0A422QXX2"/>
<comment type="function">
    <text evidence="3">Flagellin is the subunit protein which polymerizes to form the filaments of bacterial flagella.</text>
</comment>
<dbReference type="PRINTS" id="PR00207">
    <property type="entry name" value="FLAGELLIN"/>
</dbReference>
<evidence type="ECO:0000256" key="2">
    <source>
        <dbReference type="ARBA" id="ARBA00023143"/>
    </source>
</evidence>
<gene>
    <name evidence="7" type="ORF">A7A09_009600</name>
</gene>
<protein>
    <recommendedName>
        <fullName evidence="3">Flagellin</fullName>
    </recommendedName>
</protein>
<proteinExistence type="inferred from homology"/>
<dbReference type="Pfam" id="PF00669">
    <property type="entry name" value="Flagellin_N"/>
    <property type="match status" value="1"/>
</dbReference>
<dbReference type="PANTHER" id="PTHR42792:SF2">
    <property type="entry name" value="FLAGELLIN"/>
    <property type="match status" value="1"/>
</dbReference>
<organism evidence="7 8">
    <name type="scientific">Paracoccus methylarcula</name>
    <dbReference type="NCBI Taxonomy" id="72022"/>
    <lineage>
        <taxon>Bacteria</taxon>
        <taxon>Pseudomonadati</taxon>
        <taxon>Pseudomonadota</taxon>
        <taxon>Alphaproteobacteria</taxon>
        <taxon>Rhodobacterales</taxon>
        <taxon>Paracoccaceae</taxon>
        <taxon>Paracoccus</taxon>
    </lineage>
</organism>
<keyword evidence="2 3" id="KW-0975">Bacterial flagellum</keyword>
<feature type="domain" description="Flagellin N-terminal" evidence="5">
    <location>
        <begin position="4"/>
        <end position="137"/>
    </location>
</feature>
<evidence type="ECO:0000256" key="3">
    <source>
        <dbReference type="RuleBase" id="RU362073"/>
    </source>
</evidence>
<comment type="caution">
    <text evidence="7">The sequence shown here is derived from an EMBL/GenBank/DDBJ whole genome shotgun (WGS) entry which is preliminary data.</text>
</comment>
<dbReference type="Gene3D" id="1.20.1330.10">
    <property type="entry name" value="f41 fragment of flagellin, N-terminal domain"/>
    <property type="match status" value="1"/>
</dbReference>
<dbReference type="SUPFAM" id="SSF64518">
    <property type="entry name" value="Phase 1 flagellin"/>
    <property type="match status" value="1"/>
</dbReference>
<accession>A0A422QXX2</accession>
<evidence type="ECO:0000259" key="6">
    <source>
        <dbReference type="Pfam" id="PF00700"/>
    </source>
</evidence>
<evidence type="ECO:0000256" key="4">
    <source>
        <dbReference type="SAM" id="MobiDB-lite"/>
    </source>
</evidence>
<comment type="similarity">
    <text evidence="1 3">Belongs to the bacterial flagellin family.</text>
</comment>
<keyword evidence="7" id="KW-0969">Cilium</keyword>
<dbReference type="GO" id="GO:0009288">
    <property type="term" value="C:bacterial-type flagellum"/>
    <property type="evidence" value="ECO:0007669"/>
    <property type="project" value="UniProtKB-SubCell"/>
</dbReference>
<feature type="region of interest" description="Disordered" evidence="4">
    <location>
        <begin position="186"/>
        <end position="207"/>
    </location>
</feature>
<dbReference type="RefSeq" id="WP_106691336.1">
    <property type="nucleotide sequence ID" value="NZ_PXNQ02000005.1"/>
</dbReference>
<keyword evidence="8" id="KW-1185">Reference proteome</keyword>
<keyword evidence="3" id="KW-0964">Secreted</keyword>
<evidence type="ECO:0000313" key="8">
    <source>
        <dbReference type="Proteomes" id="UP000238137"/>
    </source>
</evidence>
<dbReference type="EMBL" id="PXNQ02000005">
    <property type="protein sequence ID" value="RNF34811.1"/>
    <property type="molecule type" value="Genomic_DNA"/>
</dbReference>
<dbReference type="GO" id="GO:0005198">
    <property type="term" value="F:structural molecule activity"/>
    <property type="evidence" value="ECO:0007669"/>
    <property type="project" value="UniProtKB-UniRule"/>
</dbReference>